<protein>
    <submittedName>
        <fullName evidence="1">Uncharacterized protein</fullName>
    </submittedName>
</protein>
<accession>A0A2D4KD65</accession>
<dbReference type="EMBL" id="IACL01046522">
    <property type="protein sequence ID" value="LAB06655.1"/>
    <property type="molecule type" value="Transcribed_RNA"/>
</dbReference>
<sequence length="136" mass="15704">MKMKSPLFQQSLREVKKSEDLHQLIQDSLVEVQKILIILDIGGIPAEVQADGKEVEREKEREIPEGKEIEMKENIIKEESNTCIFYYKRHGAKPSCSCLIPVTYLTAKMLATLISFEITITLPPRVMLLWIVKWMT</sequence>
<proteinExistence type="predicted"/>
<name>A0A2D4KD65_9SAUR</name>
<reference evidence="1" key="1">
    <citation type="submission" date="2017-07" db="EMBL/GenBank/DDBJ databases">
        <authorList>
            <person name="Mikheyev A."/>
            <person name="Grau M."/>
        </authorList>
    </citation>
    <scope>NUCLEOTIDE SEQUENCE</scope>
    <source>
        <tissue evidence="1">Venom_gland</tissue>
    </source>
</reference>
<dbReference type="AlphaFoldDB" id="A0A2D4KD65"/>
<organism evidence="1">
    <name type="scientific">Micrurus paraensis</name>
    <dbReference type="NCBI Taxonomy" id="1970185"/>
    <lineage>
        <taxon>Eukaryota</taxon>
        <taxon>Metazoa</taxon>
        <taxon>Chordata</taxon>
        <taxon>Craniata</taxon>
        <taxon>Vertebrata</taxon>
        <taxon>Euteleostomi</taxon>
        <taxon>Lepidosauria</taxon>
        <taxon>Squamata</taxon>
        <taxon>Bifurcata</taxon>
        <taxon>Unidentata</taxon>
        <taxon>Episquamata</taxon>
        <taxon>Toxicofera</taxon>
        <taxon>Serpentes</taxon>
        <taxon>Colubroidea</taxon>
        <taxon>Elapidae</taxon>
        <taxon>Elapinae</taxon>
        <taxon>Micrurus</taxon>
    </lineage>
</organism>
<evidence type="ECO:0000313" key="1">
    <source>
        <dbReference type="EMBL" id="LAB06655.1"/>
    </source>
</evidence>
<reference evidence="1" key="2">
    <citation type="submission" date="2017-11" db="EMBL/GenBank/DDBJ databases">
        <title>Coralsnake Venomics: Analyses of Venom Gland Transcriptomes and Proteomes of Six Brazilian Taxa.</title>
        <authorList>
            <person name="Aird S.D."/>
            <person name="Jorge da Silva N."/>
            <person name="Qiu L."/>
            <person name="Villar-Briones A."/>
            <person name="Aparecida-Saddi V."/>
            <person name="Campos-Telles M.P."/>
            <person name="Grau M."/>
            <person name="Mikheyev A.S."/>
        </authorList>
    </citation>
    <scope>NUCLEOTIDE SEQUENCE</scope>
    <source>
        <tissue evidence="1">Venom_gland</tissue>
    </source>
</reference>